<reference evidence="1 2" key="1">
    <citation type="journal article" date="2021" name="BMC Genomics">
        <title>Datura genome reveals duplications of psychoactive alkaloid biosynthetic genes and high mutation rate following tissue culture.</title>
        <authorList>
            <person name="Rajewski A."/>
            <person name="Carter-House D."/>
            <person name="Stajich J."/>
            <person name="Litt A."/>
        </authorList>
    </citation>
    <scope>NUCLEOTIDE SEQUENCE [LARGE SCALE GENOMIC DNA]</scope>
    <source>
        <strain evidence="1">AR-01</strain>
    </source>
</reference>
<keyword evidence="2" id="KW-1185">Reference proteome</keyword>
<feature type="non-terminal residue" evidence="1">
    <location>
        <position position="1"/>
    </location>
</feature>
<proteinExistence type="predicted"/>
<evidence type="ECO:0000313" key="1">
    <source>
        <dbReference type="EMBL" id="MCD7458098.1"/>
    </source>
</evidence>
<comment type="caution">
    <text evidence="1">The sequence shown here is derived from an EMBL/GenBank/DDBJ whole genome shotgun (WGS) entry which is preliminary data.</text>
</comment>
<dbReference type="Proteomes" id="UP000823775">
    <property type="component" value="Unassembled WGS sequence"/>
</dbReference>
<dbReference type="EMBL" id="JACEIK010000495">
    <property type="protein sequence ID" value="MCD7458098.1"/>
    <property type="molecule type" value="Genomic_DNA"/>
</dbReference>
<sequence length="117" mass="13621">DIEEAEHHAQINNMEKLILEHMEVMRENLTIHGGDLKRMSTKLTEMMAKTTTCIDLHFTILVNTQEEPQVEGRIESIQEIDQFVSKKGMFENPKLKLRSKCGVVRPMDERYILLARP</sequence>
<name>A0ABS8SH32_DATST</name>
<organism evidence="1 2">
    <name type="scientific">Datura stramonium</name>
    <name type="common">Jimsonweed</name>
    <name type="synonym">Common thornapple</name>
    <dbReference type="NCBI Taxonomy" id="4076"/>
    <lineage>
        <taxon>Eukaryota</taxon>
        <taxon>Viridiplantae</taxon>
        <taxon>Streptophyta</taxon>
        <taxon>Embryophyta</taxon>
        <taxon>Tracheophyta</taxon>
        <taxon>Spermatophyta</taxon>
        <taxon>Magnoliopsida</taxon>
        <taxon>eudicotyledons</taxon>
        <taxon>Gunneridae</taxon>
        <taxon>Pentapetalae</taxon>
        <taxon>asterids</taxon>
        <taxon>lamiids</taxon>
        <taxon>Solanales</taxon>
        <taxon>Solanaceae</taxon>
        <taxon>Solanoideae</taxon>
        <taxon>Datureae</taxon>
        <taxon>Datura</taxon>
    </lineage>
</organism>
<protein>
    <submittedName>
        <fullName evidence="1">Uncharacterized protein</fullName>
    </submittedName>
</protein>
<gene>
    <name evidence="1" type="ORF">HAX54_037145</name>
</gene>
<evidence type="ECO:0000313" key="2">
    <source>
        <dbReference type="Proteomes" id="UP000823775"/>
    </source>
</evidence>
<accession>A0ABS8SH32</accession>